<evidence type="ECO:0000313" key="3">
    <source>
        <dbReference type="Proteomes" id="UP000737171"/>
    </source>
</evidence>
<keyword evidence="3" id="KW-1185">Reference proteome</keyword>
<protein>
    <submittedName>
        <fullName evidence="2">Uncharacterized protein</fullName>
    </submittedName>
</protein>
<feature type="region of interest" description="Disordered" evidence="1">
    <location>
        <begin position="220"/>
        <end position="246"/>
    </location>
</feature>
<sequence>MLESLRRLWSKGPKSTDVSLFQEWADKRGLQLKRVRDADGCTIEPQGSTAENAWRIEWGDSQRSYIEGRELRMSADIGTAREMLVLVLNRELMETMEKAVFEQYVEDVQTRIDTETPPEMRWLVMFPKLTGSELGKLKDRYSAVASVKPWLQLWLTAALEEALAETIDKVPAHAPAVFTITRGRLTFRTAMPSPDPDVLTRWHGVFERILPSARQLARDWSDASAGGATGTLRPSVWPPSRPTEDE</sequence>
<comment type="caution">
    <text evidence="2">The sequence shown here is derived from an EMBL/GenBank/DDBJ whole genome shotgun (WGS) entry which is preliminary data.</text>
</comment>
<proteinExistence type="predicted"/>
<evidence type="ECO:0000313" key="2">
    <source>
        <dbReference type="EMBL" id="NRF69867.1"/>
    </source>
</evidence>
<reference evidence="2 3" key="1">
    <citation type="submission" date="2020-05" db="EMBL/GenBank/DDBJ databases">
        <title>Aquincola sp. isolate from soil.</title>
        <authorList>
            <person name="Han J."/>
            <person name="Kim D.-U."/>
        </authorList>
    </citation>
    <scope>NUCLEOTIDE SEQUENCE [LARGE SCALE GENOMIC DNA]</scope>
    <source>
        <strain evidence="2 3">S2</strain>
    </source>
</reference>
<gene>
    <name evidence="2" type="ORF">HLB44_22940</name>
</gene>
<evidence type="ECO:0000256" key="1">
    <source>
        <dbReference type="SAM" id="MobiDB-lite"/>
    </source>
</evidence>
<name>A0ABX2EMH0_9BURK</name>
<organism evidence="2 3">
    <name type="scientific">Pseudaquabacterium terrae</name>
    <dbReference type="NCBI Taxonomy" id="2732868"/>
    <lineage>
        <taxon>Bacteria</taxon>
        <taxon>Pseudomonadati</taxon>
        <taxon>Pseudomonadota</taxon>
        <taxon>Betaproteobacteria</taxon>
        <taxon>Burkholderiales</taxon>
        <taxon>Sphaerotilaceae</taxon>
        <taxon>Pseudaquabacterium</taxon>
    </lineage>
</organism>
<feature type="compositionally biased region" description="Pro residues" evidence="1">
    <location>
        <begin position="236"/>
        <end position="246"/>
    </location>
</feature>
<dbReference type="RefSeq" id="WP_173127640.1">
    <property type="nucleotide sequence ID" value="NZ_JABRWJ010000007.1"/>
</dbReference>
<accession>A0ABX2EMH0</accession>
<dbReference type="Proteomes" id="UP000737171">
    <property type="component" value="Unassembled WGS sequence"/>
</dbReference>
<dbReference type="EMBL" id="JABRWJ010000007">
    <property type="protein sequence ID" value="NRF69867.1"/>
    <property type="molecule type" value="Genomic_DNA"/>
</dbReference>